<evidence type="ECO:0000256" key="4">
    <source>
        <dbReference type="ARBA" id="ARBA00022490"/>
    </source>
</evidence>
<dbReference type="InterPro" id="IPR022635">
    <property type="entry name" value="DNA_polIII_beta_C"/>
</dbReference>
<dbReference type="SMART" id="SM00480">
    <property type="entry name" value="POL3Bc"/>
    <property type="match status" value="1"/>
</dbReference>
<dbReference type="SUPFAM" id="SSF55979">
    <property type="entry name" value="DNA clamp"/>
    <property type="match status" value="3"/>
</dbReference>
<evidence type="ECO:0000256" key="9">
    <source>
        <dbReference type="ARBA" id="ARBA00023125"/>
    </source>
</evidence>
<feature type="domain" description="DNA polymerase III beta sliding clamp central" evidence="12">
    <location>
        <begin position="131"/>
        <end position="245"/>
    </location>
</feature>
<dbReference type="PIRSF" id="PIRSF000804">
    <property type="entry name" value="DNA_pol_III_b"/>
    <property type="match status" value="1"/>
</dbReference>
<keyword evidence="6 10" id="KW-0548">Nucleotidyltransferase</keyword>
<dbReference type="CDD" id="cd00140">
    <property type="entry name" value="beta_clamp"/>
    <property type="match status" value="1"/>
</dbReference>
<comment type="function">
    <text evidence="10">Confers DNA tethering and processivity to DNA polymerases and other proteins. Acts as a clamp, forming a ring around DNA (a reaction catalyzed by the clamp-loading complex) which diffuses in an ATP-independent manner freely and bidirectionally along dsDNA. Initially characterized for its ability to contact the catalytic subunit of DNA polymerase III (Pol III), a complex, multichain enzyme responsible for most of the replicative synthesis in bacteria; Pol III exhibits 3'-5' exonuclease proofreading activity. The beta chain is required for initiation of replication as well as for processivity of DNA replication.</text>
</comment>
<dbReference type="Proteomes" id="UP000076268">
    <property type="component" value="Unassembled WGS sequence"/>
</dbReference>
<comment type="similarity">
    <text evidence="2 10">Belongs to the beta sliding clamp family.</text>
</comment>
<sequence>MKFYCSKAMLQHAVQAVQKAIATKTPLPILTGIYLSAANNRLELQTTDYDMAISCSIEANIEQPGKAVVSGRFFQELVRRLPGETVEISSNQEDSTLRISCNSSNFNLLCFPYEEFPVIEKIQTSTNQLTLKDNVLRDIIKKTVFACATDESRPIFTGGLFEAENDSIKMVGTNTHRLALKQDIIAPVELPAKMIIPAKLLNELARSLSSDVPVDVNIYWEKGHVAFEFDDIYLKSRLIEGSFPDYNRVIPAKFDTVVFFDTHAFLDAAERVSLMAKDGDYNIIKFRFEQDMITLSSNNPDVGKASETVAATMQGPGLEIAFNAKYVTDILKNLGSDKATLSLNNPLSPACIRPADSEKYTYVITPVRTS</sequence>
<dbReference type="InterPro" id="IPR046938">
    <property type="entry name" value="DNA_clamp_sf"/>
</dbReference>
<evidence type="ECO:0000256" key="3">
    <source>
        <dbReference type="ARBA" id="ARBA00021035"/>
    </source>
</evidence>
<keyword evidence="9" id="KW-0238">DNA-binding</keyword>
<dbReference type="NCBIfam" id="TIGR00663">
    <property type="entry name" value="dnan"/>
    <property type="match status" value="1"/>
</dbReference>
<dbReference type="InterPro" id="IPR022637">
    <property type="entry name" value="DNA_polIII_beta_cen"/>
</dbReference>
<dbReference type="InterPro" id="IPR001001">
    <property type="entry name" value="DNA_polIII_beta"/>
</dbReference>
<dbReference type="InterPro" id="IPR022634">
    <property type="entry name" value="DNA_polIII_beta_N"/>
</dbReference>
<evidence type="ECO:0000259" key="12">
    <source>
        <dbReference type="Pfam" id="PF02767"/>
    </source>
</evidence>
<dbReference type="PANTHER" id="PTHR30478:SF0">
    <property type="entry name" value="BETA SLIDING CLAMP"/>
    <property type="match status" value="1"/>
</dbReference>
<comment type="caution">
    <text evidence="14">The sequence shown here is derived from an EMBL/GenBank/DDBJ whole genome shotgun (WGS) entry which is preliminary data.</text>
</comment>
<protein>
    <recommendedName>
        <fullName evidence="3 10">Beta sliding clamp</fullName>
    </recommendedName>
</protein>
<evidence type="ECO:0000259" key="11">
    <source>
        <dbReference type="Pfam" id="PF00712"/>
    </source>
</evidence>
<evidence type="ECO:0000256" key="10">
    <source>
        <dbReference type="PIRNR" id="PIRNR000804"/>
    </source>
</evidence>
<dbReference type="GO" id="GO:0009360">
    <property type="term" value="C:DNA polymerase III complex"/>
    <property type="evidence" value="ECO:0007669"/>
    <property type="project" value="InterPro"/>
</dbReference>
<dbReference type="Pfam" id="PF02767">
    <property type="entry name" value="DNA_pol3_beta_2"/>
    <property type="match status" value="1"/>
</dbReference>
<evidence type="ECO:0000256" key="6">
    <source>
        <dbReference type="ARBA" id="ARBA00022695"/>
    </source>
</evidence>
<evidence type="ECO:0000256" key="1">
    <source>
        <dbReference type="ARBA" id="ARBA00004496"/>
    </source>
</evidence>
<gene>
    <name evidence="14" type="ORF">AXX12_10905</name>
</gene>
<evidence type="ECO:0000256" key="2">
    <source>
        <dbReference type="ARBA" id="ARBA00010752"/>
    </source>
</evidence>
<keyword evidence="7 10" id="KW-0235">DNA replication</keyword>
<dbReference type="OrthoDB" id="8421503at2"/>
<evidence type="ECO:0000313" key="15">
    <source>
        <dbReference type="Proteomes" id="UP000076268"/>
    </source>
</evidence>
<feature type="domain" description="DNA polymerase III beta sliding clamp N-terminal" evidence="11">
    <location>
        <begin position="1"/>
        <end position="119"/>
    </location>
</feature>
<dbReference type="Gene3D" id="3.10.150.10">
    <property type="entry name" value="DNA Polymerase III, subunit A, domain 2"/>
    <property type="match status" value="1"/>
</dbReference>
<dbReference type="EMBL" id="LSGP01000020">
    <property type="protein sequence ID" value="KYZ75710.1"/>
    <property type="molecule type" value="Genomic_DNA"/>
</dbReference>
<reference evidence="14 15" key="1">
    <citation type="submission" date="2016-02" db="EMBL/GenBank/DDBJ databases">
        <title>Anaerosporomusa subterraneum gen. nov., sp. nov., a spore-forming obligate anaerobe isolated from saprolite.</title>
        <authorList>
            <person name="Choi J.K."/>
            <person name="Shah M."/>
            <person name="Yee N."/>
        </authorList>
    </citation>
    <scope>NUCLEOTIDE SEQUENCE [LARGE SCALE GENOMIC DNA]</scope>
    <source>
        <strain evidence="14 15">RU4</strain>
    </source>
</reference>
<dbReference type="AlphaFoldDB" id="A0A154BPD0"/>
<evidence type="ECO:0000256" key="5">
    <source>
        <dbReference type="ARBA" id="ARBA00022679"/>
    </source>
</evidence>
<dbReference type="Pfam" id="PF02768">
    <property type="entry name" value="DNA_pol3_beta_3"/>
    <property type="match status" value="1"/>
</dbReference>
<dbReference type="Gene3D" id="3.70.10.10">
    <property type="match status" value="1"/>
</dbReference>
<dbReference type="GO" id="GO:0008408">
    <property type="term" value="F:3'-5' exonuclease activity"/>
    <property type="evidence" value="ECO:0007669"/>
    <property type="project" value="InterPro"/>
</dbReference>
<proteinExistence type="inferred from homology"/>
<accession>A0A154BPD0</accession>
<dbReference type="GO" id="GO:0003677">
    <property type="term" value="F:DNA binding"/>
    <property type="evidence" value="ECO:0007669"/>
    <property type="project" value="UniProtKB-UniRule"/>
</dbReference>
<dbReference type="GO" id="GO:0006271">
    <property type="term" value="P:DNA strand elongation involved in DNA replication"/>
    <property type="evidence" value="ECO:0007669"/>
    <property type="project" value="TreeGrafter"/>
</dbReference>
<evidence type="ECO:0000313" key="14">
    <source>
        <dbReference type="EMBL" id="KYZ75710.1"/>
    </source>
</evidence>
<keyword evidence="8 10" id="KW-0239">DNA-directed DNA polymerase</keyword>
<feature type="domain" description="DNA polymerase III beta sliding clamp C-terminal" evidence="13">
    <location>
        <begin position="248"/>
        <end position="368"/>
    </location>
</feature>
<name>A0A154BPD0_ANASB</name>
<comment type="subunit">
    <text evidence="10">Forms a ring-shaped head-to-tail homodimer around DNA.</text>
</comment>
<dbReference type="RefSeq" id="WP_066243368.1">
    <property type="nucleotide sequence ID" value="NZ_LSGP01000020.1"/>
</dbReference>
<keyword evidence="5 10" id="KW-0808">Transferase</keyword>
<comment type="subcellular location">
    <subcellularLocation>
        <location evidence="1 10">Cytoplasm</location>
    </subcellularLocation>
</comment>
<evidence type="ECO:0000259" key="13">
    <source>
        <dbReference type="Pfam" id="PF02768"/>
    </source>
</evidence>
<dbReference type="PANTHER" id="PTHR30478">
    <property type="entry name" value="DNA POLYMERASE III SUBUNIT BETA"/>
    <property type="match status" value="1"/>
</dbReference>
<evidence type="ECO:0000256" key="8">
    <source>
        <dbReference type="ARBA" id="ARBA00022932"/>
    </source>
</evidence>
<keyword evidence="15" id="KW-1185">Reference proteome</keyword>
<dbReference type="GO" id="GO:0005737">
    <property type="term" value="C:cytoplasm"/>
    <property type="evidence" value="ECO:0007669"/>
    <property type="project" value="UniProtKB-SubCell"/>
</dbReference>
<dbReference type="Pfam" id="PF00712">
    <property type="entry name" value="DNA_pol3_beta"/>
    <property type="match status" value="1"/>
</dbReference>
<evidence type="ECO:0000256" key="7">
    <source>
        <dbReference type="ARBA" id="ARBA00022705"/>
    </source>
</evidence>
<dbReference type="STRING" id="1794912.AXX12_10905"/>
<dbReference type="GO" id="GO:0003887">
    <property type="term" value="F:DNA-directed DNA polymerase activity"/>
    <property type="evidence" value="ECO:0007669"/>
    <property type="project" value="UniProtKB-UniRule"/>
</dbReference>
<organism evidence="14 15">
    <name type="scientific">Anaerosporomusa subterranea</name>
    <dbReference type="NCBI Taxonomy" id="1794912"/>
    <lineage>
        <taxon>Bacteria</taxon>
        <taxon>Bacillati</taxon>
        <taxon>Bacillota</taxon>
        <taxon>Negativicutes</taxon>
        <taxon>Acetonemataceae</taxon>
        <taxon>Anaerosporomusa</taxon>
    </lineage>
</organism>
<keyword evidence="4 10" id="KW-0963">Cytoplasm</keyword>